<feature type="coiled-coil region" evidence="1">
    <location>
        <begin position="28"/>
        <end position="55"/>
    </location>
</feature>
<keyword evidence="1" id="KW-0175">Coiled coil</keyword>
<gene>
    <name evidence="2" type="ORF">NDI37_00975</name>
</gene>
<accession>A0ABV0JHX3</accession>
<evidence type="ECO:0000313" key="2">
    <source>
        <dbReference type="EMBL" id="MEP0863044.1"/>
    </source>
</evidence>
<dbReference type="Gene3D" id="1.20.120.20">
    <property type="entry name" value="Apolipoprotein"/>
    <property type="match status" value="1"/>
</dbReference>
<protein>
    <submittedName>
        <fullName evidence="2">Uncharacterized protein</fullName>
    </submittedName>
</protein>
<dbReference type="Proteomes" id="UP001442494">
    <property type="component" value="Unassembled WGS sequence"/>
</dbReference>
<dbReference type="RefSeq" id="WP_190424421.1">
    <property type="nucleotide sequence ID" value="NZ_JAMPKK010000001.1"/>
</dbReference>
<keyword evidence="3" id="KW-1185">Reference proteome</keyword>
<sequence length="201" mass="23133">MNEINKDEMRERLGNIDQIRDILFGSHVRDYSKRFEHLESELSNLDQEINQRIDRIKDALSLELQIAVDSLDKKIRTLSLNTQKDSADLRQHIDRTSQSISSTLRTLDDVVDTQTNAIRQDVSQTREKLQEDIRSLKKQVFEEMEKRFSSMTDVKLSKDDMAEIMFEFGMRLKGSNLVSDLSDASATSVTAELLLPESGNH</sequence>
<dbReference type="EMBL" id="JAMPKK010000001">
    <property type="protein sequence ID" value="MEP0863044.1"/>
    <property type="molecule type" value="Genomic_DNA"/>
</dbReference>
<comment type="caution">
    <text evidence="2">The sequence shown here is derived from an EMBL/GenBank/DDBJ whole genome shotgun (WGS) entry which is preliminary data.</text>
</comment>
<evidence type="ECO:0000313" key="3">
    <source>
        <dbReference type="Proteomes" id="UP001442494"/>
    </source>
</evidence>
<reference evidence="2 3" key="1">
    <citation type="submission" date="2022-04" db="EMBL/GenBank/DDBJ databases">
        <title>Positive selection, recombination, and allopatry shape intraspecific diversity of widespread and dominant cyanobacteria.</title>
        <authorList>
            <person name="Wei J."/>
            <person name="Shu W."/>
            <person name="Hu C."/>
        </authorList>
    </citation>
    <scope>NUCLEOTIDE SEQUENCE [LARGE SCALE GENOMIC DNA]</scope>
    <source>
        <strain evidence="2 3">GB2-A5</strain>
    </source>
</reference>
<name>A0ABV0JHX3_9CYAN</name>
<feature type="coiled-coil region" evidence="1">
    <location>
        <begin position="119"/>
        <end position="146"/>
    </location>
</feature>
<evidence type="ECO:0000256" key="1">
    <source>
        <dbReference type="SAM" id="Coils"/>
    </source>
</evidence>
<organism evidence="2 3">
    <name type="scientific">Funiculus sociatus GB2-A5</name>
    <dbReference type="NCBI Taxonomy" id="2933946"/>
    <lineage>
        <taxon>Bacteria</taxon>
        <taxon>Bacillati</taxon>
        <taxon>Cyanobacteriota</taxon>
        <taxon>Cyanophyceae</taxon>
        <taxon>Coleofasciculales</taxon>
        <taxon>Coleofasciculaceae</taxon>
        <taxon>Funiculus</taxon>
    </lineage>
</organism>
<proteinExistence type="predicted"/>